<protein>
    <recommendedName>
        <fullName evidence="7">D,D-heptose 1,7-bisphosphate phosphatase</fullName>
    </recommendedName>
</protein>
<evidence type="ECO:0000256" key="6">
    <source>
        <dbReference type="ARBA" id="ARBA00023277"/>
    </source>
</evidence>
<dbReference type="Proteomes" id="UP000199031">
    <property type="component" value="Unassembled WGS sequence"/>
</dbReference>
<evidence type="ECO:0000313" key="8">
    <source>
        <dbReference type="EMBL" id="SFQ47990.1"/>
    </source>
</evidence>
<dbReference type="OrthoDB" id="9803871at2"/>
<evidence type="ECO:0000313" key="9">
    <source>
        <dbReference type="Proteomes" id="UP000199031"/>
    </source>
</evidence>
<keyword evidence="6" id="KW-0119">Carbohydrate metabolism</keyword>
<evidence type="ECO:0000256" key="3">
    <source>
        <dbReference type="ARBA" id="ARBA00022490"/>
    </source>
</evidence>
<gene>
    <name evidence="8" type="ORF">SAMN05444277_11455</name>
</gene>
<dbReference type="NCBIfam" id="TIGR01656">
    <property type="entry name" value="Histidinol-ppas"/>
    <property type="match status" value="1"/>
</dbReference>
<evidence type="ECO:0000256" key="4">
    <source>
        <dbReference type="ARBA" id="ARBA00022723"/>
    </source>
</evidence>
<evidence type="ECO:0000256" key="1">
    <source>
        <dbReference type="ARBA" id="ARBA00004496"/>
    </source>
</evidence>
<keyword evidence="5" id="KW-0378">Hydrolase</keyword>
<evidence type="ECO:0000256" key="7">
    <source>
        <dbReference type="ARBA" id="ARBA00031828"/>
    </source>
</evidence>
<dbReference type="InterPro" id="IPR006549">
    <property type="entry name" value="HAD-SF_hydro_IIIA"/>
</dbReference>
<dbReference type="GO" id="GO:0005975">
    <property type="term" value="P:carbohydrate metabolic process"/>
    <property type="evidence" value="ECO:0007669"/>
    <property type="project" value="InterPro"/>
</dbReference>
<dbReference type="GO" id="GO:0005737">
    <property type="term" value="C:cytoplasm"/>
    <property type="evidence" value="ECO:0007669"/>
    <property type="project" value="UniProtKB-SubCell"/>
</dbReference>
<keyword evidence="9" id="KW-1185">Reference proteome</keyword>
<dbReference type="InterPro" id="IPR004446">
    <property type="entry name" value="Heptose_bisP_phosphatase"/>
</dbReference>
<dbReference type="STRING" id="1465490.SAMN05444277_11455"/>
<dbReference type="Gene3D" id="3.40.50.1000">
    <property type="entry name" value="HAD superfamily/HAD-like"/>
    <property type="match status" value="1"/>
</dbReference>
<keyword evidence="8" id="KW-0808">Transferase</keyword>
<evidence type="ECO:0000256" key="5">
    <source>
        <dbReference type="ARBA" id="ARBA00022801"/>
    </source>
</evidence>
<comment type="similarity">
    <text evidence="2">Belongs to the GmhB family.</text>
</comment>
<keyword evidence="8" id="KW-0548">Nucleotidyltransferase</keyword>
<reference evidence="8 9" key="1">
    <citation type="submission" date="2016-10" db="EMBL/GenBank/DDBJ databases">
        <authorList>
            <person name="de Groot N.N."/>
        </authorList>
    </citation>
    <scope>NUCLEOTIDE SEQUENCE [LARGE SCALE GENOMIC DNA]</scope>
    <source>
        <strain evidence="8 9">DSM 28286</strain>
    </source>
</reference>
<name>A0A1I5YV38_9BACT</name>
<dbReference type="InterPro" id="IPR036412">
    <property type="entry name" value="HAD-like_sf"/>
</dbReference>
<dbReference type="NCBIfam" id="TIGR01662">
    <property type="entry name" value="HAD-SF-IIIA"/>
    <property type="match status" value="1"/>
</dbReference>
<dbReference type="GO" id="GO:0046872">
    <property type="term" value="F:metal ion binding"/>
    <property type="evidence" value="ECO:0007669"/>
    <property type="project" value="UniProtKB-KW"/>
</dbReference>
<evidence type="ECO:0000256" key="2">
    <source>
        <dbReference type="ARBA" id="ARBA00005628"/>
    </source>
</evidence>
<sequence length="188" mass="21330">MDLNKIDKSWTLFLDRDGVINVEKKGDYVLSVDGFIFSEGAQEAIKILSGIFGLMLVATNQRSIAKQLMTLEDLHSIHAYMTEELHNHYGRIDKIYYCADMNDDSPNRKPNPGMALQAKKDFPQIDFSKSIMVGNTLSDMRFARNAGMYSVFIPSTEPDILFPNELIDLRFNSLLDFALAFPHSMPLI</sequence>
<keyword evidence="4" id="KW-0479">Metal-binding</keyword>
<dbReference type="AlphaFoldDB" id="A0A1I5YV38"/>
<organism evidence="8 9">
    <name type="scientific">Parafilimonas terrae</name>
    <dbReference type="NCBI Taxonomy" id="1465490"/>
    <lineage>
        <taxon>Bacteria</taxon>
        <taxon>Pseudomonadati</taxon>
        <taxon>Bacteroidota</taxon>
        <taxon>Chitinophagia</taxon>
        <taxon>Chitinophagales</taxon>
        <taxon>Chitinophagaceae</taxon>
        <taxon>Parafilimonas</taxon>
    </lineage>
</organism>
<dbReference type="InterPro" id="IPR023214">
    <property type="entry name" value="HAD_sf"/>
</dbReference>
<proteinExistence type="inferred from homology"/>
<dbReference type="SUPFAM" id="SSF56784">
    <property type="entry name" value="HAD-like"/>
    <property type="match status" value="1"/>
</dbReference>
<dbReference type="GO" id="GO:0016779">
    <property type="term" value="F:nucleotidyltransferase activity"/>
    <property type="evidence" value="ECO:0007669"/>
    <property type="project" value="UniProtKB-KW"/>
</dbReference>
<dbReference type="Pfam" id="PF13242">
    <property type="entry name" value="Hydrolase_like"/>
    <property type="match status" value="1"/>
</dbReference>
<comment type="subcellular location">
    <subcellularLocation>
        <location evidence="1">Cytoplasm</location>
    </subcellularLocation>
</comment>
<dbReference type="PANTHER" id="PTHR42891">
    <property type="entry name" value="D-GLYCERO-BETA-D-MANNO-HEPTOSE-1,7-BISPHOSPHATE 7-PHOSPHATASE"/>
    <property type="match status" value="1"/>
</dbReference>
<dbReference type="PANTHER" id="PTHR42891:SF1">
    <property type="entry name" value="D-GLYCERO-BETA-D-MANNO-HEPTOSE-1,7-BISPHOSPHATE 7-PHOSPHATASE"/>
    <property type="match status" value="1"/>
</dbReference>
<dbReference type="InterPro" id="IPR006543">
    <property type="entry name" value="Histidinol-phos"/>
</dbReference>
<accession>A0A1I5YV38</accession>
<keyword evidence="3" id="KW-0963">Cytoplasm</keyword>
<dbReference type="GO" id="GO:0016791">
    <property type="term" value="F:phosphatase activity"/>
    <property type="evidence" value="ECO:0007669"/>
    <property type="project" value="InterPro"/>
</dbReference>
<dbReference type="RefSeq" id="WP_090662205.1">
    <property type="nucleotide sequence ID" value="NZ_FOXQ01000014.1"/>
</dbReference>
<dbReference type="EMBL" id="FOXQ01000014">
    <property type="protein sequence ID" value="SFQ47990.1"/>
    <property type="molecule type" value="Genomic_DNA"/>
</dbReference>